<accession>A0A8S5TF65</accession>
<protein>
    <submittedName>
        <fullName evidence="1">Uncharacterized protein</fullName>
    </submittedName>
</protein>
<sequence>MDIRSSISKNKNKVMKYFFLMVFADVQIP</sequence>
<dbReference type="EMBL" id="BK032818">
    <property type="protein sequence ID" value="DAF61948.1"/>
    <property type="molecule type" value="Genomic_DNA"/>
</dbReference>
<proteinExistence type="predicted"/>
<name>A0A8S5TF65_9CAUD</name>
<evidence type="ECO:0000313" key="1">
    <source>
        <dbReference type="EMBL" id="DAF61948.1"/>
    </source>
</evidence>
<organism evidence="1">
    <name type="scientific">Siphoviridae sp. ctP0x5</name>
    <dbReference type="NCBI Taxonomy" id="2827863"/>
    <lineage>
        <taxon>Viruses</taxon>
        <taxon>Duplodnaviria</taxon>
        <taxon>Heunggongvirae</taxon>
        <taxon>Uroviricota</taxon>
        <taxon>Caudoviricetes</taxon>
    </lineage>
</organism>
<reference evidence="1" key="1">
    <citation type="journal article" date="2021" name="Proc. Natl. Acad. Sci. U.S.A.">
        <title>A Catalog of Tens of Thousands of Viruses from Human Metagenomes Reveals Hidden Associations with Chronic Diseases.</title>
        <authorList>
            <person name="Tisza M.J."/>
            <person name="Buck C.B."/>
        </authorList>
    </citation>
    <scope>NUCLEOTIDE SEQUENCE</scope>
    <source>
        <strain evidence="1">CtP0x5</strain>
    </source>
</reference>